<name>A0A2T0T1C5_9PSEU</name>
<dbReference type="EMBL" id="PVTF01000007">
    <property type="protein sequence ID" value="PRY39466.1"/>
    <property type="molecule type" value="Genomic_DNA"/>
</dbReference>
<dbReference type="Proteomes" id="UP000239494">
    <property type="component" value="Unassembled WGS sequence"/>
</dbReference>
<evidence type="ECO:0000313" key="3">
    <source>
        <dbReference type="EMBL" id="PRY39466.1"/>
    </source>
</evidence>
<accession>A0A2T0T1C5</accession>
<dbReference type="PANTHER" id="PTHR43639:SF1">
    <property type="entry name" value="SHORT-CHAIN DEHYDROGENASE_REDUCTASE FAMILY PROTEIN"/>
    <property type="match status" value="1"/>
</dbReference>
<organism evidence="3 4">
    <name type="scientific">Umezawaea tangerina</name>
    <dbReference type="NCBI Taxonomy" id="84725"/>
    <lineage>
        <taxon>Bacteria</taxon>
        <taxon>Bacillati</taxon>
        <taxon>Actinomycetota</taxon>
        <taxon>Actinomycetes</taxon>
        <taxon>Pseudonocardiales</taxon>
        <taxon>Pseudonocardiaceae</taxon>
        <taxon>Umezawaea</taxon>
    </lineage>
</organism>
<dbReference type="RefSeq" id="WP_106189424.1">
    <property type="nucleotide sequence ID" value="NZ_PVTF01000007.1"/>
</dbReference>
<comment type="similarity">
    <text evidence="1">Belongs to the short-chain dehydrogenases/reductases (SDR) family.</text>
</comment>
<dbReference type="PANTHER" id="PTHR43639">
    <property type="entry name" value="OXIDOREDUCTASE, SHORT-CHAIN DEHYDROGENASE/REDUCTASE FAMILY (AFU_ORTHOLOGUE AFUA_5G02870)"/>
    <property type="match status" value="1"/>
</dbReference>
<dbReference type="PRINTS" id="PR00081">
    <property type="entry name" value="GDHRDH"/>
</dbReference>
<dbReference type="GO" id="GO:0016491">
    <property type="term" value="F:oxidoreductase activity"/>
    <property type="evidence" value="ECO:0007669"/>
    <property type="project" value="UniProtKB-KW"/>
</dbReference>
<evidence type="ECO:0000256" key="2">
    <source>
        <dbReference type="ARBA" id="ARBA00023002"/>
    </source>
</evidence>
<keyword evidence="4" id="KW-1185">Reference proteome</keyword>
<keyword evidence="2" id="KW-0560">Oxidoreductase</keyword>
<dbReference type="CDD" id="cd05233">
    <property type="entry name" value="SDR_c"/>
    <property type="match status" value="1"/>
</dbReference>
<evidence type="ECO:0000256" key="1">
    <source>
        <dbReference type="ARBA" id="ARBA00006484"/>
    </source>
</evidence>
<comment type="caution">
    <text evidence="3">The sequence shown here is derived from an EMBL/GenBank/DDBJ whole genome shotgun (WGS) entry which is preliminary data.</text>
</comment>
<dbReference type="InterPro" id="IPR036291">
    <property type="entry name" value="NAD(P)-bd_dom_sf"/>
</dbReference>
<dbReference type="Gene3D" id="3.40.50.720">
    <property type="entry name" value="NAD(P)-binding Rossmann-like Domain"/>
    <property type="match status" value="1"/>
</dbReference>
<protein>
    <recommendedName>
        <fullName evidence="5">NAD(P)-dependent dehydrogenase (Short-subunit alcohol dehydrogenase family)</fullName>
    </recommendedName>
</protein>
<dbReference type="OrthoDB" id="9803333at2"/>
<dbReference type="InterPro" id="IPR002347">
    <property type="entry name" value="SDR_fam"/>
</dbReference>
<reference evidence="3 4" key="1">
    <citation type="submission" date="2018-03" db="EMBL/GenBank/DDBJ databases">
        <title>Genomic Encyclopedia of Archaeal and Bacterial Type Strains, Phase II (KMG-II): from individual species to whole genera.</title>
        <authorList>
            <person name="Goeker M."/>
        </authorList>
    </citation>
    <scope>NUCLEOTIDE SEQUENCE [LARGE SCALE GENOMIC DNA]</scope>
    <source>
        <strain evidence="3 4">DSM 44720</strain>
    </source>
</reference>
<evidence type="ECO:0008006" key="5">
    <source>
        <dbReference type="Google" id="ProtNLM"/>
    </source>
</evidence>
<dbReference type="AlphaFoldDB" id="A0A2T0T1C5"/>
<sequence length="241" mass="25650">MADQKIVLVTGASRGLGRGMARRLAEAGMAVLGTYRTTEPPNADLPFLRLDTARHETFPEFVEAVRATVRERYGVERIDHLVNNAGIGIHAPYAETTPEQFDELVATNLKGPYFLTQRLLPLINEGGRVLNVTTALTRGVVPGMSAYAAVKGAVEVLTRYQAVELADRSIAVNALMGGAVDTDFGGGIMHSPQVQDLAAHTIAWNRIAAVDDIAAAVPAILSDGFRWATGSIVDLSGGQSV</sequence>
<dbReference type="Pfam" id="PF13561">
    <property type="entry name" value="adh_short_C2"/>
    <property type="match status" value="1"/>
</dbReference>
<proteinExistence type="inferred from homology"/>
<evidence type="ECO:0000313" key="4">
    <source>
        <dbReference type="Proteomes" id="UP000239494"/>
    </source>
</evidence>
<gene>
    <name evidence="3" type="ORF">CLV43_10749</name>
</gene>
<dbReference type="PRINTS" id="PR00080">
    <property type="entry name" value="SDRFAMILY"/>
</dbReference>
<dbReference type="SUPFAM" id="SSF51735">
    <property type="entry name" value="NAD(P)-binding Rossmann-fold domains"/>
    <property type="match status" value="1"/>
</dbReference>